<sequence>MMGKLFVVSGPSGAGKSTLTKDVVKKLDNLELSISATTRKPRKGEKDNIDYHFLDEKTFKQKIEEDGFLEYALVHGNFYGTLKDEVLKKIKAGKNLLLEIDVQGGIQIKEKFDDAVLIFIKAPSETELKERLKKRDTDTEEVINLRLKNSLEELKYEKDYKYVIVNDNFEKALKKLGDLILGN</sequence>
<gene>
    <name evidence="13 15" type="primary">gmk</name>
    <name evidence="15" type="ORF">HLVA_18530</name>
</gene>
<comment type="catalytic activity">
    <reaction evidence="12 13">
        <text>GMP + ATP = GDP + ADP</text>
        <dbReference type="Rhea" id="RHEA:20780"/>
        <dbReference type="ChEBI" id="CHEBI:30616"/>
        <dbReference type="ChEBI" id="CHEBI:58115"/>
        <dbReference type="ChEBI" id="CHEBI:58189"/>
        <dbReference type="ChEBI" id="CHEBI:456216"/>
        <dbReference type="EC" id="2.7.4.8"/>
    </reaction>
</comment>
<evidence type="ECO:0000256" key="9">
    <source>
        <dbReference type="ARBA" id="ARBA00022777"/>
    </source>
</evidence>
<dbReference type="InterPro" id="IPR008144">
    <property type="entry name" value="Guanylate_kin-like_dom"/>
</dbReference>
<comment type="similarity">
    <text evidence="3 13">Belongs to the guanylate kinase family.</text>
</comment>
<dbReference type="SMART" id="SM00072">
    <property type="entry name" value="GuKc"/>
    <property type="match status" value="1"/>
</dbReference>
<dbReference type="PROSITE" id="PS50052">
    <property type="entry name" value="GUANYLATE_KINASE_2"/>
    <property type="match status" value="1"/>
</dbReference>
<evidence type="ECO:0000313" key="16">
    <source>
        <dbReference type="Proteomes" id="UP001321582"/>
    </source>
</evidence>
<dbReference type="AlphaFoldDB" id="A0AAU9DK55"/>
<evidence type="ECO:0000256" key="1">
    <source>
        <dbReference type="ARBA" id="ARBA00003531"/>
    </source>
</evidence>
<dbReference type="EC" id="2.7.4.8" evidence="4 13"/>
<comment type="function">
    <text evidence="1 13">Essential for recycling GMP and indirectly, cGMP.</text>
</comment>
<dbReference type="FunFam" id="3.30.63.10:FF:000005">
    <property type="entry name" value="Guanylate kinase"/>
    <property type="match status" value="1"/>
</dbReference>
<keyword evidence="10 13" id="KW-0067">ATP-binding</keyword>
<evidence type="ECO:0000256" key="11">
    <source>
        <dbReference type="ARBA" id="ARBA00030128"/>
    </source>
</evidence>
<dbReference type="HAMAP" id="MF_00328">
    <property type="entry name" value="Guanylate_kinase"/>
    <property type="match status" value="1"/>
</dbReference>
<feature type="binding site" evidence="13">
    <location>
        <begin position="10"/>
        <end position="17"/>
    </location>
    <ligand>
        <name>ATP</name>
        <dbReference type="ChEBI" id="CHEBI:30616"/>
    </ligand>
</feature>
<evidence type="ECO:0000256" key="8">
    <source>
        <dbReference type="ARBA" id="ARBA00022741"/>
    </source>
</evidence>
<dbReference type="KEGG" id="haby:HLVA_18530"/>
<name>A0AAU9DK55_9FUSO</name>
<dbReference type="InterPro" id="IPR027417">
    <property type="entry name" value="P-loop_NTPase"/>
</dbReference>
<dbReference type="SUPFAM" id="SSF52540">
    <property type="entry name" value="P-loop containing nucleoside triphosphate hydrolases"/>
    <property type="match status" value="1"/>
</dbReference>
<evidence type="ECO:0000256" key="12">
    <source>
        <dbReference type="ARBA" id="ARBA00048594"/>
    </source>
</evidence>
<keyword evidence="9 13" id="KW-0418">Kinase</keyword>
<comment type="subcellular location">
    <subcellularLocation>
        <location evidence="2 13">Cytoplasm</location>
    </subcellularLocation>
</comment>
<protein>
    <recommendedName>
        <fullName evidence="5 13">Guanylate kinase</fullName>
        <ecNumber evidence="4 13">2.7.4.8</ecNumber>
    </recommendedName>
    <alternativeName>
        <fullName evidence="11 13">GMP kinase</fullName>
    </alternativeName>
</protein>
<dbReference type="InterPro" id="IPR017665">
    <property type="entry name" value="Guanylate_kinase"/>
</dbReference>
<keyword evidence="16" id="KW-1185">Reference proteome</keyword>
<evidence type="ECO:0000256" key="10">
    <source>
        <dbReference type="ARBA" id="ARBA00022840"/>
    </source>
</evidence>
<evidence type="ECO:0000256" key="3">
    <source>
        <dbReference type="ARBA" id="ARBA00005790"/>
    </source>
</evidence>
<accession>A0AAU9DK55</accession>
<evidence type="ECO:0000256" key="13">
    <source>
        <dbReference type="HAMAP-Rule" id="MF_00328"/>
    </source>
</evidence>
<dbReference type="CDD" id="cd00071">
    <property type="entry name" value="GMPK"/>
    <property type="match status" value="1"/>
</dbReference>
<evidence type="ECO:0000256" key="7">
    <source>
        <dbReference type="ARBA" id="ARBA00022679"/>
    </source>
</evidence>
<dbReference type="GO" id="GO:0004385">
    <property type="term" value="F:GMP kinase activity"/>
    <property type="evidence" value="ECO:0007669"/>
    <property type="project" value="UniProtKB-UniRule"/>
</dbReference>
<dbReference type="NCBIfam" id="TIGR03263">
    <property type="entry name" value="guanyl_kin"/>
    <property type="match status" value="1"/>
</dbReference>
<evidence type="ECO:0000256" key="5">
    <source>
        <dbReference type="ARBA" id="ARBA00016296"/>
    </source>
</evidence>
<feature type="domain" description="Guanylate kinase-like" evidence="14">
    <location>
        <begin position="3"/>
        <end position="181"/>
    </location>
</feature>
<evidence type="ECO:0000256" key="2">
    <source>
        <dbReference type="ARBA" id="ARBA00004496"/>
    </source>
</evidence>
<dbReference type="Proteomes" id="UP001321582">
    <property type="component" value="Chromosome"/>
</dbReference>
<dbReference type="EMBL" id="AP027059">
    <property type="protein sequence ID" value="BDU51284.1"/>
    <property type="molecule type" value="Genomic_DNA"/>
</dbReference>
<reference evidence="15 16" key="1">
    <citation type="submission" date="2022-11" db="EMBL/GenBank/DDBJ databases">
        <title>Haliovirga abyssi gen. nov., sp. nov., a mesophilic fermentative bacterium isolated from the Iheya North hydrothermal field and the proposal of Haliovirgaceae fam. nov.</title>
        <authorList>
            <person name="Miyazaki U."/>
            <person name="Tame A."/>
            <person name="Miyazaki J."/>
            <person name="Takai K."/>
            <person name="Sawayama S."/>
            <person name="Kitajima M."/>
            <person name="Okamoto A."/>
            <person name="Nakagawa S."/>
        </authorList>
    </citation>
    <scope>NUCLEOTIDE SEQUENCE [LARGE SCALE GENOMIC DNA]</scope>
    <source>
        <strain evidence="15 16">IC12</strain>
    </source>
</reference>
<keyword evidence="8 13" id="KW-0547">Nucleotide-binding</keyword>
<keyword evidence="6 13" id="KW-0963">Cytoplasm</keyword>
<organism evidence="15 16">
    <name type="scientific">Haliovirga abyssi</name>
    <dbReference type="NCBI Taxonomy" id="2996794"/>
    <lineage>
        <taxon>Bacteria</taxon>
        <taxon>Fusobacteriati</taxon>
        <taxon>Fusobacteriota</taxon>
        <taxon>Fusobacteriia</taxon>
        <taxon>Fusobacteriales</taxon>
        <taxon>Haliovirgaceae</taxon>
        <taxon>Haliovirga</taxon>
    </lineage>
</organism>
<evidence type="ECO:0000313" key="15">
    <source>
        <dbReference type="EMBL" id="BDU51284.1"/>
    </source>
</evidence>
<dbReference type="Pfam" id="PF00625">
    <property type="entry name" value="Guanylate_kin"/>
    <property type="match status" value="1"/>
</dbReference>
<dbReference type="Gene3D" id="3.40.50.300">
    <property type="entry name" value="P-loop containing nucleotide triphosphate hydrolases"/>
    <property type="match status" value="1"/>
</dbReference>
<dbReference type="InterPro" id="IPR008145">
    <property type="entry name" value="GK/Ca_channel_bsu"/>
</dbReference>
<evidence type="ECO:0000256" key="6">
    <source>
        <dbReference type="ARBA" id="ARBA00022490"/>
    </source>
</evidence>
<evidence type="ECO:0000259" key="14">
    <source>
        <dbReference type="PROSITE" id="PS50052"/>
    </source>
</evidence>
<evidence type="ECO:0000256" key="4">
    <source>
        <dbReference type="ARBA" id="ARBA00012961"/>
    </source>
</evidence>
<dbReference type="GO" id="GO:0005524">
    <property type="term" value="F:ATP binding"/>
    <property type="evidence" value="ECO:0007669"/>
    <property type="project" value="UniProtKB-UniRule"/>
</dbReference>
<dbReference type="RefSeq" id="WP_307904150.1">
    <property type="nucleotide sequence ID" value="NZ_AP027059.1"/>
</dbReference>
<proteinExistence type="inferred from homology"/>
<dbReference type="Gene3D" id="3.30.63.10">
    <property type="entry name" value="Guanylate Kinase phosphate binding domain"/>
    <property type="match status" value="1"/>
</dbReference>
<dbReference type="PANTHER" id="PTHR23117:SF13">
    <property type="entry name" value="GUANYLATE KINASE"/>
    <property type="match status" value="1"/>
</dbReference>
<dbReference type="GO" id="GO:0005829">
    <property type="term" value="C:cytosol"/>
    <property type="evidence" value="ECO:0007669"/>
    <property type="project" value="TreeGrafter"/>
</dbReference>
<keyword evidence="7 13" id="KW-0808">Transferase</keyword>
<dbReference type="PANTHER" id="PTHR23117">
    <property type="entry name" value="GUANYLATE KINASE-RELATED"/>
    <property type="match status" value="1"/>
</dbReference>